<proteinExistence type="predicted"/>
<dbReference type="RefSeq" id="XP_009493595.1">
    <property type="nucleotide sequence ID" value="XM_009495320.1"/>
</dbReference>
<dbReference type="PANTHER" id="PTHR12286">
    <property type="entry name" value="SACCHAROPINE DEHYDROGENASE-LIKE OXIDOREDUCTASE"/>
    <property type="match status" value="1"/>
</dbReference>
<dbReference type="OMA" id="CEYRAIA"/>
<protein>
    <submittedName>
        <fullName evidence="1">Uncharacterized protein</fullName>
    </submittedName>
</protein>
<dbReference type="GO" id="GO:0005886">
    <property type="term" value="C:plasma membrane"/>
    <property type="evidence" value="ECO:0007669"/>
    <property type="project" value="TreeGrafter"/>
</dbReference>
<reference evidence="1" key="1">
    <citation type="submission" date="2013-04" db="EMBL/GenBank/DDBJ databases">
        <title>The Genome Sequence of Fonticula alba ATCC 38817.</title>
        <authorList>
            <consortium name="The Broad Institute Genomics Platform"/>
            <person name="Russ C."/>
            <person name="Cuomo C."/>
            <person name="Burger G."/>
            <person name="Gray M.W."/>
            <person name="Holland P.W.H."/>
            <person name="King N."/>
            <person name="Lang F.B.F."/>
            <person name="Roger A.J."/>
            <person name="Ruiz-Trillo I."/>
            <person name="Brown M."/>
            <person name="Walker B."/>
            <person name="Young S."/>
            <person name="Zeng Q."/>
            <person name="Gargeya S."/>
            <person name="Fitzgerald M."/>
            <person name="Haas B."/>
            <person name="Abouelleil A."/>
            <person name="Allen A.W."/>
            <person name="Alvarado L."/>
            <person name="Arachchi H.M."/>
            <person name="Berlin A.M."/>
            <person name="Chapman S.B."/>
            <person name="Gainer-Dewar J."/>
            <person name="Goldberg J."/>
            <person name="Griggs A."/>
            <person name="Gujja S."/>
            <person name="Hansen M."/>
            <person name="Howarth C."/>
            <person name="Imamovic A."/>
            <person name="Ireland A."/>
            <person name="Larimer J."/>
            <person name="McCowan C."/>
            <person name="Murphy C."/>
            <person name="Pearson M."/>
            <person name="Poon T.W."/>
            <person name="Priest M."/>
            <person name="Roberts A."/>
            <person name="Saif S."/>
            <person name="Shea T."/>
            <person name="Sisk P."/>
            <person name="Sykes S."/>
            <person name="Wortman J."/>
            <person name="Nusbaum C."/>
            <person name="Birren B."/>
        </authorList>
    </citation>
    <scope>NUCLEOTIDE SEQUENCE [LARGE SCALE GENOMIC DNA]</scope>
    <source>
        <strain evidence="1">ATCC 38817</strain>
    </source>
</reference>
<dbReference type="Proteomes" id="UP000030693">
    <property type="component" value="Unassembled WGS sequence"/>
</dbReference>
<dbReference type="GeneID" id="20526149"/>
<evidence type="ECO:0000313" key="1">
    <source>
        <dbReference type="EMBL" id="KCV72017.1"/>
    </source>
</evidence>
<dbReference type="PANTHER" id="PTHR12286:SF5">
    <property type="entry name" value="SACCHAROPINE DEHYDROGENASE-LIKE OXIDOREDUCTASE"/>
    <property type="match status" value="1"/>
</dbReference>
<dbReference type="OrthoDB" id="10268090at2759"/>
<gene>
    <name evidence="1" type="ORF">H696_01424</name>
</gene>
<dbReference type="InterPro" id="IPR051276">
    <property type="entry name" value="Saccharopine_DH-like_oxidrdct"/>
</dbReference>
<dbReference type="STRING" id="691883.A0A058ZEX2"/>
<dbReference type="eggNOG" id="KOG2733">
    <property type="taxonomic scope" value="Eukaryota"/>
</dbReference>
<dbReference type="GO" id="GO:0009247">
    <property type="term" value="P:glycolipid biosynthetic process"/>
    <property type="evidence" value="ECO:0007669"/>
    <property type="project" value="TreeGrafter"/>
</dbReference>
<sequence length="438" mass="47593">MSSAITNAAKEATARMGSRKFDLVLWGATGYTGKLVAQYLASRYENHPAHEEGLPSGGDGLTERNLCIALAGRNRQRLEELRSSLALMRPSWANAPVLVHDLTNQACIDSMVEKTRVMVALVGPFSQYGTPVVDACVRLGTHYVDITGEVPWTKSIIDKYHTRAETAGIKLVPHCGFDSVPSDIGTLMAERAFALKYTGQSPKIVKGSFLEATGGLSGGTIATMVSHIEKLNTRPNLLNPAGVNQTLDHKDQNMLAYDADFKRWTLPFLMASINTRLVRRSIALRGQQYRYDENASHKGLPRAALQFAFQFFFFLMFQFAMTRNFLLRILPSPGEGPSEKEVRTGHFNAQFIAKKMGTGQSASVCIKGPSAYQLTAVTVAEAAIVLALGLDSSEGDSDDNDNPAVLPKALPAGVLTASTALGPHYISRLRRGGVTFNV</sequence>
<dbReference type="SUPFAM" id="SSF51735">
    <property type="entry name" value="NAD(P)-binding Rossmann-fold domains"/>
    <property type="match status" value="1"/>
</dbReference>
<name>A0A058ZEX2_FONAL</name>
<accession>A0A058ZEX2</accession>
<dbReference type="InterPro" id="IPR036291">
    <property type="entry name" value="NAD(P)-bd_dom_sf"/>
</dbReference>
<dbReference type="AlphaFoldDB" id="A0A058ZEX2"/>
<evidence type="ECO:0000313" key="2">
    <source>
        <dbReference type="Proteomes" id="UP000030693"/>
    </source>
</evidence>
<keyword evidence="2" id="KW-1185">Reference proteome</keyword>
<organism evidence="1">
    <name type="scientific">Fonticula alba</name>
    <name type="common">Slime mold</name>
    <dbReference type="NCBI Taxonomy" id="691883"/>
    <lineage>
        <taxon>Eukaryota</taxon>
        <taxon>Rotosphaerida</taxon>
        <taxon>Fonticulaceae</taxon>
        <taxon>Fonticula</taxon>
    </lineage>
</organism>
<dbReference type="EMBL" id="KB932202">
    <property type="protein sequence ID" value="KCV72017.1"/>
    <property type="molecule type" value="Genomic_DNA"/>
</dbReference>
<dbReference type="Gene3D" id="3.40.50.720">
    <property type="entry name" value="NAD(P)-binding Rossmann-like Domain"/>
    <property type="match status" value="1"/>
</dbReference>